<dbReference type="PANTHER" id="PTHR33144:SF25">
    <property type="entry name" value="DUF4216 DOMAIN-CONTAINING PROTEIN"/>
    <property type="match status" value="1"/>
</dbReference>
<dbReference type="EMBL" id="JACTNZ010000001">
    <property type="protein sequence ID" value="KAG5565746.1"/>
    <property type="molecule type" value="Genomic_DNA"/>
</dbReference>
<dbReference type="AlphaFoldDB" id="A0AAV6LLC9"/>
<comment type="caution">
    <text evidence="1">The sequence shown here is derived from an EMBL/GenBank/DDBJ whole genome shotgun (WGS) entry which is preliminary data.</text>
</comment>
<evidence type="ECO:0000313" key="1">
    <source>
        <dbReference type="EMBL" id="KAG5565746.1"/>
    </source>
</evidence>
<reference evidence="1" key="1">
    <citation type="submission" date="2020-08" db="EMBL/GenBank/DDBJ databases">
        <title>Plant Genome Project.</title>
        <authorList>
            <person name="Zhang R.-G."/>
        </authorList>
    </citation>
    <scope>NUCLEOTIDE SEQUENCE</scope>
    <source>
        <strain evidence="1">WSP0</strain>
        <tissue evidence="1">Leaf</tissue>
    </source>
</reference>
<evidence type="ECO:0008006" key="3">
    <source>
        <dbReference type="Google" id="ProtNLM"/>
    </source>
</evidence>
<organism evidence="1 2">
    <name type="scientific">Rhododendron griersonianum</name>
    <dbReference type="NCBI Taxonomy" id="479676"/>
    <lineage>
        <taxon>Eukaryota</taxon>
        <taxon>Viridiplantae</taxon>
        <taxon>Streptophyta</taxon>
        <taxon>Embryophyta</taxon>
        <taxon>Tracheophyta</taxon>
        <taxon>Spermatophyta</taxon>
        <taxon>Magnoliopsida</taxon>
        <taxon>eudicotyledons</taxon>
        <taxon>Gunneridae</taxon>
        <taxon>Pentapetalae</taxon>
        <taxon>asterids</taxon>
        <taxon>Ericales</taxon>
        <taxon>Ericaceae</taxon>
        <taxon>Ericoideae</taxon>
        <taxon>Rhodoreae</taxon>
        <taxon>Rhododendron</taxon>
    </lineage>
</organism>
<proteinExistence type="predicted"/>
<name>A0AAV6LLC9_9ERIC</name>
<evidence type="ECO:0000313" key="2">
    <source>
        <dbReference type="Proteomes" id="UP000823749"/>
    </source>
</evidence>
<dbReference type="Proteomes" id="UP000823749">
    <property type="component" value="Chromosome 1"/>
</dbReference>
<accession>A0AAV6LLC9</accession>
<dbReference type="PANTHER" id="PTHR33144">
    <property type="entry name" value="OS10G0409366 PROTEIN-RELATED"/>
    <property type="match status" value="1"/>
</dbReference>
<dbReference type="Pfam" id="PF03004">
    <property type="entry name" value="Transposase_24"/>
    <property type="match status" value="1"/>
</dbReference>
<dbReference type="InterPro" id="IPR004252">
    <property type="entry name" value="Probable_transposase_24"/>
</dbReference>
<keyword evidence="2" id="KW-1185">Reference proteome</keyword>
<protein>
    <recommendedName>
        <fullName evidence="3">Transposase</fullName>
    </recommendedName>
</protein>
<gene>
    <name evidence="1" type="ORF">RHGRI_001610</name>
</gene>
<sequence length="477" mass="54094">MEIKFNAMPLDYYKLPPTDFSAPETSMKKCGQGSAKGIHQWGTGTKLKVMFDNDFQPLGDEGSRLKGQLGPMLRNPHRVPLTYLDWNSVPEEIKSAIWKEIEDNIEDCPVEFQPVAMRSCNKLWKDHKAKTKDKYYTKHEEDPDILLKVPKRVLPDQWEELVSYWRTTDAKLIATRNSKNREWRGPDHRTGRTHFSQIRHEMSANGENTDKMSVFIKTRDENDPDVKAVVEEFNQNLAEIPESLQTTEVRNKIFHDVLGEDGHGYCKTYGAGVPRSAVYGQSSLSSHASSSSNHNEITRQRLTREIEQRFAGEMERMLNEKLMAHLGRMGAQMALFQTYGGTNQTEQVLNDFQDGDQGFSPLPTHSPQLDGQDGHEKVCLVSYTIPKHDVAEGIVVSKDPLVKVDGKPLGSDFWKVLLKKAKIPNASLERPRKNFAQLEKLLAVLLLGGLVMCLSRNKVCNDEQARCNILGSAYFAF</sequence>